<dbReference type="PANTHER" id="PTHR47245:SF2">
    <property type="entry name" value="PEPTIDYL-PROLYL CIS-TRANS ISOMERASE HP_0175-RELATED"/>
    <property type="match status" value="1"/>
</dbReference>
<dbReference type="PANTHER" id="PTHR47245">
    <property type="entry name" value="PEPTIDYLPROLYL ISOMERASE"/>
    <property type="match status" value="1"/>
</dbReference>
<feature type="compositionally biased region" description="Basic and acidic residues" evidence="1">
    <location>
        <begin position="252"/>
        <end position="268"/>
    </location>
</feature>
<dbReference type="InterPro" id="IPR027304">
    <property type="entry name" value="Trigger_fact/SurA_dom_sf"/>
</dbReference>
<dbReference type="EMBL" id="CP121252">
    <property type="protein sequence ID" value="WFP15723.1"/>
    <property type="molecule type" value="Genomic_DNA"/>
</dbReference>
<organism evidence="3 4">
    <name type="scientific">Citricoccus muralis</name>
    <dbReference type="NCBI Taxonomy" id="169134"/>
    <lineage>
        <taxon>Bacteria</taxon>
        <taxon>Bacillati</taxon>
        <taxon>Actinomycetota</taxon>
        <taxon>Actinomycetes</taxon>
        <taxon>Micrococcales</taxon>
        <taxon>Micrococcaceae</taxon>
        <taxon>Citricoccus</taxon>
    </lineage>
</organism>
<dbReference type="RefSeq" id="WP_278156694.1">
    <property type="nucleotide sequence ID" value="NZ_CP121252.1"/>
</dbReference>
<dbReference type="Proteomes" id="UP001219037">
    <property type="component" value="Chromosome"/>
</dbReference>
<feature type="compositionally biased region" description="Low complexity" evidence="1">
    <location>
        <begin position="199"/>
        <end position="208"/>
    </location>
</feature>
<accession>A0ABY8H4W8</accession>
<dbReference type="Gene3D" id="1.10.4030.10">
    <property type="entry name" value="Porin chaperone SurA, peptide-binding domain"/>
    <property type="match status" value="1"/>
</dbReference>
<feature type="chain" id="PRO_5045387304" evidence="2">
    <location>
        <begin position="23"/>
        <end position="279"/>
    </location>
</feature>
<protein>
    <submittedName>
        <fullName evidence="3">SurA N-terminal domain-containing protein</fullName>
    </submittedName>
</protein>
<dbReference type="InterPro" id="IPR050245">
    <property type="entry name" value="PrsA_foldase"/>
</dbReference>
<feature type="region of interest" description="Disordered" evidence="1">
    <location>
        <begin position="25"/>
        <end position="55"/>
    </location>
</feature>
<feature type="compositionally biased region" description="Acidic residues" evidence="1">
    <location>
        <begin position="209"/>
        <end position="222"/>
    </location>
</feature>
<reference evidence="3 4" key="1">
    <citation type="submission" date="2023-04" db="EMBL/GenBank/DDBJ databases">
        <title>Funneling lignin-derived compounds into biodiesel using alkali-halophilic Citricoccus sp. P2.</title>
        <authorList>
            <person name="Luo C.-B."/>
        </authorList>
    </citation>
    <scope>NUCLEOTIDE SEQUENCE [LARGE SCALE GENOMIC DNA]</scope>
    <source>
        <strain evidence="3 4">P2</strain>
    </source>
</reference>
<gene>
    <name evidence="3" type="ORF">P8192_09970</name>
</gene>
<sequence length="279" mass="29751">MSKKLLLSMAAVAAALSLAACGAEGGENGEGAADGEATAAEGAETQMPEPDTENIPDVVATVNGQDISGEDFTAAFEGQFSQMTMQAQMSGDEVDQNQIKADTLELMIGNELLLADAEEQGMTASDEQVDEFLAELATQNQLESTDDLLAQFEEQGVTEEEVREDAGKQVQLDQLIESLDVESPSDDELQELYDQQIAQQEAMMQGAEEGAEGEESAEDSASSEELPTFEELKPQLEEQAIAQKQNEAVNAHVEELRADADVEKHLDTGDAEAGTGAEE</sequence>
<feature type="compositionally biased region" description="Low complexity" evidence="1">
    <location>
        <begin position="30"/>
        <end position="44"/>
    </location>
</feature>
<evidence type="ECO:0000313" key="4">
    <source>
        <dbReference type="Proteomes" id="UP001219037"/>
    </source>
</evidence>
<dbReference type="SUPFAM" id="SSF109998">
    <property type="entry name" value="Triger factor/SurA peptide-binding domain-like"/>
    <property type="match status" value="1"/>
</dbReference>
<dbReference type="Pfam" id="PF13624">
    <property type="entry name" value="SurA_N_3"/>
    <property type="match status" value="1"/>
</dbReference>
<keyword evidence="2" id="KW-0732">Signal</keyword>
<feature type="region of interest" description="Disordered" evidence="1">
    <location>
        <begin position="199"/>
        <end position="279"/>
    </location>
</feature>
<name>A0ABY8H4W8_9MICC</name>
<feature type="signal peptide" evidence="2">
    <location>
        <begin position="1"/>
        <end position="22"/>
    </location>
</feature>
<proteinExistence type="predicted"/>
<evidence type="ECO:0000256" key="2">
    <source>
        <dbReference type="SAM" id="SignalP"/>
    </source>
</evidence>
<evidence type="ECO:0000256" key="1">
    <source>
        <dbReference type="SAM" id="MobiDB-lite"/>
    </source>
</evidence>
<dbReference type="PROSITE" id="PS51257">
    <property type="entry name" value="PROKAR_LIPOPROTEIN"/>
    <property type="match status" value="1"/>
</dbReference>
<evidence type="ECO:0000313" key="3">
    <source>
        <dbReference type="EMBL" id="WFP15723.1"/>
    </source>
</evidence>
<keyword evidence="4" id="KW-1185">Reference proteome</keyword>